<dbReference type="PANTHER" id="PTHR43065:SF47">
    <property type="match status" value="1"/>
</dbReference>
<dbReference type="PRINTS" id="PR00344">
    <property type="entry name" value="BCTRLSENSOR"/>
</dbReference>
<evidence type="ECO:0000256" key="1">
    <source>
        <dbReference type="ARBA" id="ARBA00000085"/>
    </source>
</evidence>
<dbReference type="Gene3D" id="1.10.287.130">
    <property type="match status" value="1"/>
</dbReference>
<dbReference type="PANTHER" id="PTHR43065">
    <property type="entry name" value="SENSOR HISTIDINE KINASE"/>
    <property type="match status" value="1"/>
</dbReference>
<evidence type="ECO:0000256" key="5">
    <source>
        <dbReference type="ARBA" id="ARBA00022692"/>
    </source>
</evidence>
<evidence type="ECO:0000313" key="11">
    <source>
        <dbReference type="Proteomes" id="UP000242469"/>
    </source>
</evidence>
<name>A0A1H4DID8_9GAMM</name>
<evidence type="ECO:0000313" key="10">
    <source>
        <dbReference type="EMBL" id="SEA72484.1"/>
    </source>
</evidence>
<dbReference type="PROSITE" id="PS50109">
    <property type="entry name" value="HIS_KIN"/>
    <property type="match status" value="1"/>
</dbReference>
<accession>A0A1H4DID8</accession>
<feature type="transmembrane region" description="Helical" evidence="8">
    <location>
        <begin position="12"/>
        <end position="31"/>
    </location>
</feature>
<dbReference type="Pfam" id="PF02518">
    <property type="entry name" value="HATPase_c"/>
    <property type="match status" value="1"/>
</dbReference>
<dbReference type="InterPro" id="IPR048760">
    <property type="entry name" value="VP0354-like_sensor_dom"/>
</dbReference>
<protein>
    <recommendedName>
        <fullName evidence="3">histidine kinase</fullName>
        <ecNumber evidence="3">2.7.13.3</ecNumber>
    </recommendedName>
</protein>
<evidence type="ECO:0000256" key="2">
    <source>
        <dbReference type="ARBA" id="ARBA00004651"/>
    </source>
</evidence>
<dbReference type="GO" id="GO:0004673">
    <property type="term" value="F:protein histidine kinase activity"/>
    <property type="evidence" value="ECO:0007669"/>
    <property type="project" value="UniProtKB-EC"/>
</dbReference>
<dbReference type="InterPro" id="IPR003594">
    <property type="entry name" value="HATPase_dom"/>
</dbReference>
<dbReference type="SUPFAM" id="SSF55874">
    <property type="entry name" value="ATPase domain of HSP90 chaperone/DNA topoisomerase II/histidine kinase"/>
    <property type="match status" value="1"/>
</dbReference>
<dbReference type="SUPFAM" id="SSF103190">
    <property type="entry name" value="Sensory domain-like"/>
    <property type="match status" value="2"/>
</dbReference>
<dbReference type="Pfam" id="PF21623">
    <property type="entry name" value="HK_sensor_dom_bact"/>
    <property type="match status" value="1"/>
</dbReference>
<evidence type="ECO:0000256" key="8">
    <source>
        <dbReference type="SAM" id="Phobius"/>
    </source>
</evidence>
<evidence type="ECO:0000256" key="4">
    <source>
        <dbReference type="ARBA" id="ARBA00022475"/>
    </source>
</evidence>
<proteinExistence type="predicted"/>
<dbReference type="Gene3D" id="3.30.450.20">
    <property type="entry name" value="PAS domain"/>
    <property type="match status" value="2"/>
</dbReference>
<dbReference type="Proteomes" id="UP000242469">
    <property type="component" value="Unassembled WGS sequence"/>
</dbReference>
<keyword evidence="6 8" id="KW-1133">Transmembrane helix</keyword>
<keyword evidence="11" id="KW-1185">Reference proteome</keyword>
<keyword evidence="10" id="KW-0808">Transferase</keyword>
<evidence type="ECO:0000256" key="6">
    <source>
        <dbReference type="ARBA" id="ARBA00022989"/>
    </source>
</evidence>
<sequence length="631" mass="70881">MRVSKRRVLSIWFILMLPLTATIVVSAWFAYSELFRLKLEPIETRHNELIDQISNRFSRELGYFGQLTMLLKRSGPLQSGLDQTAPPDIDALERLLVRFSRASSLISQLRWLDSAGQERIRVNVRNGVAITAPEHTLQNKKDRYYFQSGSSVSSDEVYYSPLDLNIENGVLEMPPNPTLRTSVRTGVNDGLHNGLLVLNFSLRKLFDEVRQLHSADTQTEIVNADGYWLLHPELWREWGFIYHQPKLVIQNEYPSLWQHMTKSSSARGLRIDERLWSYAHITAHTQEKTLSPSGWYLVLTTPPDLLASLRRSVLLPTLSGSLLVMLLLGGVLYRIAQGEAQRMALLEQLKAEQKELQHTNEELWQSLSRQQKLQDELVETRKLSSLGMMVAGVAHELNTPTGGALVTLSTLSTAHRQLKNSVQAGTLTREQMQNFLEHTDEGLSLAQKNLGKSIELIKSFKRLAIDRNQDQPSHFDLQSCVQDLILTLNPRLKHSPVSLESDIPPCEMFSHPGIVSQVLQNLISNALSHAFKPDQRGKIVLRGVLREDGHTIQLSVQDNGCGIAPEIHPKLFDPFVTAGRGKGHTGLGLHLVQQWVTQTLMGSIQVSSTQNGGTCFTIDIPVSVTDHPATL</sequence>
<keyword evidence="4" id="KW-1003">Cell membrane</keyword>
<dbReference type="GO" id="GO:0005886">
    <property type="term" value="C:plasma membrane"/>
    <property type="evidence" value="ECO:0007669"/>
    <property type="project" value="UniProtKB-SubCell"/>
</dbReference>
<dbReference type="STRING" id="1122198.SAMN02745729_106115"/>
<comment type="catalytic activity">
    <reaction evidence="1">
        <text>ATP + protein L-histidine = ADP + protein N-phospho-L-histidine.</text>
        <dbReference type="EC" id="2.7.13.3"/>
    </reaction>
</comment>
<dbReference type="InterPro" id="IPR004358">
    <property type="entry name" value="Sig_transdc_His_kin-like_C"/>
</dbReference>
<dbReference type="RefSeq" id="WP_091826113.1">
    <property type="nucleotide sequence ID" value="NZ_FNRJ01000006.1"/>
</dbReference>
<feature type="coiled-coil region" evidence="7">
    <location>
        <begin position="335"/>
        <end position="366"/>
    </location>
</feature>
<dbReference type="OrthoDB" id="2521613at2"/>
<keyword evidence="7" id="KW-0175">Coiled coil</keyword>
<evidence type="ECO:0000259" key="9">
    <source>
        <dbReference type="PROSITE" id="PS50109"/>
    </source>
</evidence>
<comment type="subcellular location">
    <subcellularLocation>
        <location evidence="2">Cell membrane</location>
        <topology evidence="2">Multi-pass membrane protein</topology>
    </subcellularLocation>
</comment>
<reference evidence="11" key="1">
    <citation type="submission" date="2016-10" db="EMBL/GenBank/DDBJ databases">
        <authorList>
            <person name="Varghese N."/>
            <person name="Submissions S."/>
        </authorList>
    </citation>
    <scope>NUCLEOTIDE SEQUENCE [LARGE SCALE GENOMIC DNA]</scope>
    <source>
        <strain evidence="11">DSM 11526</strain>
    </source>
</reference>
<keyword evidence="8" id="KW-0472">Membrane</keyword>
<dbReference type="EMBL" id="FNRJ01000006">
    <property type="protein sequence ID" value="SEA72484.1"/>
    <property type="molecule type" value="Genomic_DNA"/>
</dbReference>
<gene>
    <name evidence="10" type="ORF">SAMN02745729_106115</name>
</gene>
<dbReference type="InterPro" id="IPR036890">
    <property type="entry name" value="HATPase_C_sf"/>
</dbReference>
<keyword evidence="10" id="KW-0418">Kinase</keyword>
<dbReference type="Gene3D" id="3.30.565.10">
    <property type="entry name" value="Histidine kinase-like ATPase, C-terminal domain"/>
    <property type="match status" value="1"/>
</dbReference>
<dbReference type="EC" id="2.7.13.3" evidence="3"/>
<feature type="domain" description="Histidine kinase" evidence="9">
    <location>
        <begin position="392"/>
        <end position="624"/>
    </location>
</feature>
<evidence type="ECO:0000256" key="7">
    <source>
        <dbReference type="SAM" id="Coils"/>
    </source>
</evidence>
<organism evidence="10 11">
    <name type="scientific">Marinobacterium iners DSM 11526</name>
    <dbReference type="NCBI Taxonomy" id="1122198"/>
    <lineage>
        <taxon>Bacteria</taxon>
        <taxon>Pseudomonadati</taxon>
        <taxon>Pseudomonadota</taxon>
        <taxon>Gammaproteobacteria</taxon>
        <taxon>Oceanospirillales</taxon>
        <taxon>Oceanospirillaceae</taxon>
        <taxon>Marinobacterium</taxon>
    </lineage>
</organism>
<dbReference type="InterPro" id="IPR005467">
    <property type="entry name" value="His_kinase_dom"/>
</dbReference>
<dbReference type="SMART" id="SM00387">
    <property type="entry name" value="HATPase_c"/>
    <property type="match status" value="1"/>
</dbReference>
<evidence type="ECO:0000256" key="3">
    <source>
        <dbReference type="ARBA" id="ARBA00012438"/>
    </source>
</evidence>
<dbReference type="CDD" id="cd00075">
    <property type="entry name" value="HATPase"/>
    <property type="match status" value="1"/>
</dbReference>
<keyword evidence="5 8" id="KW-0812">Transmembrane</keyword>
<dbReference type="InterPro" id="IPR029151">
    <property type="entry name" value="Sensor-like_sf"/>
</dbReference>
<dbReference type="AlphaFoldDB" id="A0A1H4DID8"/>